<evidence type="ECO:0000256" key="3">
    <source>
        <dbReference type="ARBA" id="ARBA00022553"/>
    </source>
</evidence>
<dbReference type="GO" id="GO:0004673">
    <property type="term" value="F:protein histidine kinase activity"/>
    <property type="evidence" value="ECO:0007669"/>
    <property type="project" value="UniProtKB-EC"/>
</dbReference>
<evidence type="ECO:0000256" key="6">
    <source>
        <dbReference type="ARBA" id="ARBA00022777"/>
    </source>
</evidence>
<dbReference type="RefSeq" id="WP_238317106.1">
    <property type="nucleotide sequence ID" value="NZ_BQKV01000053.1"/>
</dbReference>
<evidence type="ECO:0000313" key="11">
    <source>
        <dbReference type="Proteomes" id="UP001055185"/>
    </source>
</evidence>
<keyword evidence="7" id="KW-1133">Transmembrane helix</keyword>
<dbReference type="EC" id="2.7.13.3" evidence="2"/>
<gene>
    <name evidence="10" type="ORF">JCM17207_15470</name>
</gene>
<dbReference type="Gene3D" id="3.30.565.10">
    <property type="entry name" value="Histidine kinase-like ATPase, C-terminal domain"/>
    <property type="match status" value="1"/>
</dbReference>
<evidence type="ECO:0000256" key="8">
    <source>
        <dbReference type="ARBA" id="ARBA00023012"/>
    </source>
</evidence>
<keyword evidence="4" id="KW-0808">Transferase</keyword>
<dbReference type="InterPro" id="IPR003594">
    <property type="entry name" value="HATPase_dom"/>
</dbReference>
<evidence type="ECO:0000256" key="7">
    <source>
        <dbReference type="ARBA" id="ARBA00022989"/>
    </source>
</evidence>
<dbReference type="CDD" id="cd00075">
    <property type="entry name" value="HATPase"/>
    <property type="match status" value="1"/>
</dbReference>
<evidence type="ECO:0000259" key="9">
    <source>
        <dbReference type="PROSITE" id="PS50109"/>
    </source>
</evidence>
<dbReference type="EMBL" id="BQKV01000053">
    <property type="protein sequence ID" value="GJN64922.1"/>
    <property type="molecule type" value="Genomic_DNA"/>
</dbReference>
<dbReference type="Pfam" id="PF02518">
    <property type="entry name" value="HATPase_c"/>
    <property type="match status" value="1"/>
</dbReference>
<evidence type="ECO:0000256" key="5">
    <source>
        <dbReference type="ARBA" id="ARBA00022692"/>
    </source>
</evidence>
<dbReference type="AlphaFoldDB" id="A0AA37MYV6"/>
<comment type="catalytic activity">
    <reaction evidence="1">
        <text>ATP + protein L-histidine = ADP + protein N-phospho-L-histidine.</text>
        <dbReference type="EC" id="2.7.13.3"/>
    </reaction>
</comment>
<dbReference type="Proteomes" id="UP001055185">
    <property type="component" value="Unassembled WGS sequence"/>
</dbReference>
<reference evidence="10" key="1">
    <citation type="journal article" date="2022" name="Int. J. Syst. Evol. Microbiol.">
        <title>Genome-based, phenotypic and chemotaxonomic classification of Faecalibacterium strains: proposal of three novel species Faecalibacterium duncaniae sp. nov., Faecalibacterium hattorii sp. nov. and Faecalibacterium gallinarum sp. nov. .</title>
        <authorList>
            <person name="Sakamoto M."/>
            <person name="Sakurai N."/>
            <person name="Tanno H."/>
            <person name="Iino T."/>
            <person name="Ohkuma M."/>
            <person name="Endo A."/>
        </authorList>
    </citation>
    <scope>NUCLEOTIDE SEQUENCE</scope>
    <source>
        <strain evidence="10">JCM 17207</strain>
    </source>
</reference>
<protein>
    <recommendedName>
        <fullName evidence="2">histidine kinase</fullName>
        <ecNumber evidence="2">2.7.13.3</ecNumber>
    </recommendedName>
</protein>
<comment type="caution">
    <text evidence="10">The sequence shown here is derived from an EMBL/GenBank/DDBJ whole genome shotgun (WGS) entry which is preliminary data.</text>
</comment>
<feature type="domain" description="Histidine kinase" evidence="9">
    <location>
        <begin position="23"/>
        <end position="239"/>
    </location>
</feature>
<dbReference type="PANTHER" id="PTHR45436:SF5">
    <property type="entry name" value="SENSOR HISTIDINE KINASE TRCS"/>
    <property type="match status" value="1"/>
</dbReference>
<keyword evidence="6" id="KW-0418">Kinase</keyword>
<keyword evidence="8" id="KW-0902">Two-component regulatory system</keyword>
<evidence type="ECO:0000256" key="2">
    <source>
        <dbReference type="ARBA" id="ARBA00012438"/>
    </source>
</evidence>
<dbReference type="PROSITE" id="PS50109">
    <property type="entry name" value="HIS_KIN"/>
    <property type="match status" value="1"/>
</dbReference>
<accession>A0AA37MYV6</accession>
<evidence type="ECO:0000256" key="4">
    <source>
        <dbReference type="ARBA" id="ARBA00022679"/>
    </source>
</evidence>
<dbReference type="InterPro" id="IPR050428">
    <property type="entry name" value="TCS_sensor_his_kinase"/>
</dbReference>
<keyword evidence="5" id="KW-0812">Transmembrane</keyword>
<keyword evidence="11" id="KW-1185">Reference proteome</keyword>
<dbReference type="PANTHER" id="PTHR45436">
    <property type="entry name" value="SENSOR HISTIDINE KINASE YKOH"/>
    <property type="match status" value="1"/>
</dbReference>
<evidence type="ECO:0000313" key="10">
    <source>
        <dbReference type="EMBL" id="GJN64922.1"/>
    </source>
</evidence>
<dbReference type="GO" id="GO:0000160">
    <property type="term" value="P:phosphorelay signal transduction system"/>
    <property type="evidence" value="ECO:0007669"/>
    <property type="project" value="UniProtKB-KW"/>
</dbReference>
<organism evidence="10 11">
    <name type="scientific">Faecalibacterium gallinarum</name>
    <dbReference type="NCBI Taxonomy" id="2903556"/>
    <lineage>
        <taxon>Bacteria</taxon>
        <taxon>Bacillati</taxon>
        <taxon>Bacillota</taxon>
        <taxon>Clostridia</taxon>
        <taxon>Eubacteriales</taxon>
        <taxon>Oscillospiraceae</taxon>
        <taxon>Faecalibacterium</taxon>
    </lineage>
</organism>
<dbReference type="InterPro" id="IPR036890">
    <property type="entry name" value="HATPase_C_sf"/>
</dbReference>
<dbReference type="InterPro" id="IPR005467">
    <property type="entry name" value="His_kinase_dom"/>
</dbReference>
<proteinExistence type="predicted"/>
<dbReference type="SUPFAM" id="SSF55874">
    <property type="entry name" value="ATPase domain of HSP90 chaperone/DNA topoisomerase II/histidine kinase"/>
    <property type="match status" value="1"/>
</dbReference>
<evidence type="ECO:0000256" key="1">
    <source>
        <dbReference type="ARBA" id="ARBA00000085"/>
    </source>
</evidence>
<sequence length="283" mass="31875">MSSLPNPYTAASEVLWEDFPRKQFSEECFRALNLIDRNREYLESLPQANGEDERAAQALSDIAVASGRLERTLTDMMALIRCIQGNEPPIWELVDLCALLRGLCAGQEQIRRAIGVTLTLECDADGCCVYGDRGFLEQICLHLLSNALRACREGGHVWVVLEPGRSQDDCPVLRVLDDGCGLPDEERDNLRENRTHFLGGTQSGLLLCREYCRLLGWELELNARPEGGTEAVVKMLPGKRPLGSTILRSENTWDKLQQEYRLQRLVARELNCIPGLETVDFER</sequence>
<keyword evidence="3" id="KW-0597">Phosphoprotein</keyword>
<keyword evidence="7" id="KW-0472">Membrane</keyword>
<dbReference type="GO" id="GO:0005886">
    <property type="term" value="C:plasma membrane"/>
    <property type="evidence" value="ECO:0007669"/>
    <property type="project" value="TreeGrafter"/>
</dbReference>
<name>A0AA37MYV6_9FIRM</name>
<dbReference type="SMART" id="SM00387">
    <property type="entry name" value="HATPase_c"/>
    <property type="match status" value="1"/>
</dbReference>